<feature type="transmembrane region" description="Helical" evidence="1">
    <location>
        <begin position="54"/>
        <end position="76"/>
    </location>
</feature>
<dbReference type="InterPro" id="IPR013434">
    <property type="entry name" value="CHP02611"/>
</dbReference>
<dbReference type="RefSeq" id="WP_065015286.1">
    <property type="nucleotide sequence ID" value="NZ_LZKJ01000138.1"/>
</dbReference>
<keyword evidence="1" id="KW-1133">Transmembrane helix</keyword>
<feature type="transmembrane region" description="Helical" evidence="1">
    <location>
        <begin position="96"/>
        <end position="116"/>
    </location>
</feature>
<dbReference type="InterPro" id="IPR019099">
    <property type="entry name" value="Uncharacterised_PGPGW_TM"/>
</dbReference>
<evidence type="ECO:0000256" key="1">
    <source>
        <dbReference type="SAM" id="Phobius"/>
    </source>
</evidence>
<dbReference type="Pfam" id="PF09656">
    <property type="entry name" value="PGPGW"/>
    <property type="match status" value="1"/>
</dbReference>
<comment type="caution">
    <text evidence="2">The sequence shown here is derived from an EMBL/GenBank/DDBJ whole genome shotgun (WGS) entry which is preliminary data.</text>
</comment>
<reference evidence="3" key="1">
    <citation type="submission" date="2016-06" db="EMBL/GenBank/DDBJ databases">
        <authorList>
            <person name="Sutton G."/>
            <person name="Brinkac L."/>
            <person name="Sanka R."/>
            <person name="Adams M."/>
            <person name="Lau E."/>
            <person name="Sam S."/>
            <person name="Sreng N."/>
            <person name="Him V."/>
            <person name="Kerleguer A."/>
            <person name="Cheng S."/>
        </authorList>
    </citation>
    <scope>NUCLEOTIDE SEQUENCE [LARGE SCALE GENOMIC DNA]</scope>
    <source>
        <strain evidence="3">E861</strain>
    </source>
</reference>
<dbReference type="EMBL" id="LZKJ01000138">
    <property type="protein sequence ID" value="OBI44361.1"/>
    <property type="molecule type" value="Genomic_DNA"/>
</dbReference>
<dbReference type="OrthoDB" id="3295542at2"/>
<keyword evidence="1" id="KW-0812">Transmembrane</keyword>
<accession>A0A1A2Z5B2</accession>
<keyword evidence="1" id="KW-0472">Membrane</keyword>
<organism evidence="2 3">
    <name type="scientific">Mycobacterium kyorinense</name>
    <dbReference type="NCBI Taxonomy" id="487514"/>
    <lineage>
        <taxon>Bacteria</taxon>
        <taxon>Bacillati</taxon>
        <taxon>Actinomycetota</taxon>
        <taxon>Actinomycetes</taxon>
        <taxon>Mycobacteriales</taxon>
        <taxon>Mycobacteriaceae</taxon>
        <taxon>Mycobacterium</taxon>
    </lineage>
</organism>
<sequence length="137" mass="15414">MTPSGRPITHRWTRWRDRLRHWPVVDLGYRMVVAVIGLTVLTIGVIAIPYPGPGWAIVFLGLAVLASEFAWAHRLLTYARSRYDAAMAWFTRKSRWVQALGVAFTAAVVVMTMWLLGVVHWSAGLVGVEQSWLTSPI</sequence>
<dbReference type="Proteomes" id="UP000093592">
    <property type="component" value="Unassembled WGS sequence"/>
</dbReference>
<name>A0A1A2Z5B2_9MYCO</name>
<protein>
    <submittedName>
        <fullName evidence="2">TIGR02611 family protein</fullName>
    </submittedName>
</protein>
<proteinExistence type="predicted"/>
<dbReference type="NCBIfam" id="TIGR02611">
    <property type="entry name" value="TIGR02611 family protein"/>
    <property type="match status" value="1"/>
</dbReference>
<evidence type="ECO:0000313" key="3">
    <source>
        <dbReference type="Proteomes" id="UP000093592"/>
    </source>
</evidence>
<gene>
    <name evidence="2" type="ORF">A5707_03495</name>
</gene>
<feature type="transmembrane region" description="Helical" evidence="1">
    <location>
        <begin position="27"/>
        <end position="48"/>
    </location>
</feature>
<dbReference type="AlphaFoldDB" id="A0A1A2Z5B2"/>
<evidence type="ECO:0000313" key="2">
    <source>
        <dbReference type="EMBL" id="OBI44361.1"/>
    </source>
</evidence>